<proteinExistence type="inferred from homology"/>
<dbReference type="InterPro" id="IPR049734">
    <property type="entry name" value="NudC-like_C"/>
</dbReference>
<sequence>MSARLSGPADGPAYWFIFSGPKLLLRGGPTIEAPFVAAPEALGLALEQIMALGQFLGRPAFCAQAAADAPAPEGMFWRILLGLDQKAGPELFWKAGEALYAQHWLRRSRHCGLCGGPTSLAPDEEPLVMRCQHCGGLHYPRLSPAVIVAIEHEGRILLANNRRHPPQWFSVLAGFVAPGESLEHAVQREVAEEVGLAVADIEYFGSQPWPFPDSLMVAFRCRALDDQIRVDGKEIGEARWFAPPHMPSRPHGVTIAARLIDDYLARHGG</sequence>
<dbReference type="PANTHER" id="PTHR42904">
    <property type="entry name" value="NUDIX HYDROLASE, NUDC SUBFAMILY"/>
    <property type="match status" value="1"/>
</dbReference>
<dbReference type="Gene3D" id="3.90.79.20">
    <property type="match status" value="1"/>
</dbReference>
<reference evidence="11 12" key="1">
    <citation type="journal article" date="2010" name="Stand. Genomic Sci.">
        <title>Complete genome sequence of Desulfarculus baarsii type strain (2st14).</title>
        <authorList>
            <person name="Sun H."/>
            <person name="Spring S."/>
            <person name="Lapidus A."/>
            <person name="Davenport K."/>
            <person name="Del Rio T.G."/>
            <person name="Tice H."/>
            <person name="Nolan M."/>
            <person name="Copeland A."/>
            <person name="Cheng J.F."/>
            <person name="Lucas S."/>
            <person name="Tapia R."/>
            <person name="Goodwin L."/>
            <person name="Pitluck S."/>
            <person name="Ivanova N."/>
            <person name="Pagani I."/>
            <person name="Mavromatis K."/>
            <person name="Ovchinnikova G."/>
            <person name="Pati A."/>
            <person name="Chen A."/>
            <person name="Palaniappan K."/>
            <person name="Hauser L."/>
            <person name="Chang Y.J."/>
            <person name="Jeffries C.D."/>
            <person name="Detter J.C."/>
            <person name="Han C."/>
            <person name="Rohde M."/>
            <person name="Brambilla E."/>
            <person name="Goker M."/>
            <person name="Woyke T."/>
            <person name="Bristow J."/>
            <person name="Eisen J.A."/>
            <person name="Markowitz V."/>
            <person name="Hugenholtz P."/>
            <person name="Kyrpides N.C."/>
            <person name="Klenk H.P."/>
            <person name="Land M."/>
        </authorList>
    </citation>
    <scope>NUCLEOTIDE SEQUENCE [LARGE SCALE GENOMIC DNA]</scope>
    <source>
        <strain evidence="12">ATCC 33931 / DSM 2075 / LMG 7858 / VKM B-1802 / 2st14</strain>
    </source>
</reference>
<dbReference type="GO" id="GO:0019677">
    <property type="term" value="P:NAD+ catabolic process"/>
    <property type="evidence" value="ECO:0007669"/>
    <property type="project" value="TreeGrafter"/>
</dbReference>
<protein>
    <recommendedName>
        <fullName evidence="4">NAD(+) diphosphatase</fullName>
        <ecNumber evidence="4">3.6.1.22</ecNumber>
    </recommendedName>
</protein>
<evidence type="ECO:0000256" key="9">
    <source>
        <dbReference type="ARBA" id="ARBA00023679"/>
    </source>
</evidence>
<dbReference type="InterPro" id="IPR050241">
    <property type="entry name" value="NAD-cap_RNA_hydrolase_NudC"/>
</dbReference>
<name>E1QE56_DESB2</name>
<gene>
    <name evidence="11" type="ordered locus">Deba_0469</name>
</gene>
<dbReference type="EC" id="3.6.1.22" evidence="4"/>
<dbReference type="Proteomes" id="UP000009047">
    <property type="component" value="Chromosome"/>
</dbReference>
<dbReference type="AlphaFoldDB" id="E1QE56"/>
<keyword evidence="12" id="KW-1185">Reference proteome</keyword>
<dbReference type="NCBIfam" id="NF001299">
    <property type="entry name" value="PRK00241.1"/>
    <property type="match status" value="1"/>
</dbReference>
<keyword evidence="5" id="KW-0479">Metal-binding</keyword>
<evidence type="ECO:0000256" key="7">
    <source>
        <dbReference type="ARBA" id="ARBA00022842"/>
    </source>
</evidence>
<dbReference type="Gene3D" id="3.90.79.10">
    <property type="entry name" value="Nucleoside Triphosphate Pyrophosphohydrolase"/>
    <property type="match status" value="1"/>
</dbReference>
<dbReference type="GO" id="GO:0005829">
    <property type="term" value="C:cytosol"/>
    <property type="evidence" value="ECO:0007669"/>
    <property type="project" value="TreeGrafter"/>
</dbReference>
<comment type="cofactor">
    <cofactor evidence="2">
        <name>Zn(2+)</name>
        <dbReference type="ChEBI" id="CHEBI:29105"/>
    </cofactor>
</comment>
<dbReference type="HOGENOM" id="CLU_037162_0_1_7"/>
<evidence type="ECO:0000256" key="6">
    <source>
        <dbReference type="ARBA" id="ARBA00022801"/>
    </source>
</evidence>
<dbReference type="RefSeq" id="WP_013257298.1">
    <property type="nucleotide sequence ID" value="NC_014365.1"/>
</dbReference>
<organism evidence="11 12">
    <name type="scientific">Desulfarculus baarsii (strain ATCC 33931 / DSM 2075 / LMG 7858 / VKM B-1802 / 2st14)</name>
    <dbReference type="NCBI Taxonomy" id="644282"/>
    <lineage>
        <taxon>Bacteria</taxon>
        <taxon>Pseudomonadati</taxon>
        <taxon>Thermodesulfobacteriota</taxon>
        <taxon>Desulfarculia</taxon>
        <taxon>Desulfarculales</taxon>
        <taxon>Desulfarculaceae</taxon>
        <taxon>Desulfarculus</taxon>
    </lineage>
</organism>
<accession>E1QE56</accession>
<dbReference type="OrthoDB" id="9791656at2"/>
<evidence type="ECO:0000259" key="10">
    <source>
        <dbReference type="PROSITE" id="PS51462"/>
    </source>
</evidence>
<dbReference type="CDD" id="cd03429">
    <property type="entry name" value="NUDIX_NADH_pyrophosphatase_Nudt13"/>
    <property type="match status" value="1"/>
</dbReference>
<dbReference type="GO" id="GO:0035529">
    <property type="term" value="F:NADH pyrophosphatase activity"/>
    <property type="evidence" value="ECO:0007669"/>
    <property type="project" value="TreeGrafter"/>
</dbReference>
<feature type="domain" description="Nudix hydrolase" evidence="10">
    <location>
        <begin position="139"/>
        <end position="264"/>
    </location>
</feature>
<dbReference type="GO" id="GO:0006742">
    <property type="term" value="P:NADP+ catabolic process"/>
    <property type="evidence" value="ECO:0007669"/>
    <property type="project" value="TreeGrafter"/>
</dbReference>
<dbReference type="KEGG" id="dbr:Deba_0469"/>
<evidence type="ECO:0000313" key="12">
    <source>
        <dbReference type="Proteomes" id="UP000009047"/>
    </source>
</evidence>
<comment type="cofactor">
    <cofactor evidence="1">
        <name>Mg(2+)</name>
        <dbReference type="ChEBI" id="CHEBI:18420"/>
    </cofactor>
</comment>
<evidence type="ECO:0000313" key="11">
    <source>
        <dbReference type="EMBL" id="ADK83842.1"/>
    </source>
</evidence>
<dbReference type="GO" id="GO:0110153">
    <property type="term" value="F:RNA NAD-cap (NMN-forming) hydrolase activity"/>
    <property type="evidence" value="ECO:0007669"/>
    <property type="project" value="RHEA"/>
</dbReference>
<evidence type="ECO:0000256" key="1">
    <source>
        <dbReference type="ARBA" id="ARBA00001946"/>
    </source>
</evidence>
<dbReference type="EMBL" id="CP002085">
    <property type="protein sequence ID" value="ADK83842.1"/>
    <property type="molecule type" value="Genomic_DNA"/>
</dbReference>
<dbReference type="InterPro" id="IPR020084">
    <property type="entry name" value="NUDIX_hydrolase_CS"/>
</dbReference>
<keyword evidence="8" id="KW-0520">NAD</keyword>
<evidence type="ECO:0000256" key="3">
    <source>
        <dbReference type="ARBA" id="ARBA00009595"/>
    </source>
</evidence>
<dbReference type="SUPFAM" id="SSF55811">
    <property type="entry name" value="Nudix"/>
    <property type="match status" value="2"/>
</dbReference>
<dbReference type="PANTHER" id="PTHR42904:SF6">
    <property type="entry name" value="NAD-CAPPED RNA HYDROLASE NUDT12"/>
    <property type="match status" value="1"/>
</dbReference>
<dbReference type="GO" id="GO:0046872">
    <property type="term" value="F:metal ion binding"/>
    <property type="evidence" value="ECO:0007669"/>
    <property type="project" value="UniProtKB-KW"/>
</dbReference>
<evidence type="ECO:0000256" key="8">
    <source>
        <dbReference type="ARBA" id="ARBA00023027"/>
    </source>
</evidence>
<dbReference type="InterPro" id="IPR000086">
    <property type="entry name" value="NUDIX_hydrolase_dom"/>
</dbReference>
<keyword evidence="7" id="KW-0460">Magnesium</keyword>
<dbReference type="eggNOG" id="COG2816">
    <property type="taxonomic scope" value="Bacteria"/>
</dbReference>
<evidence type="ECO:0000256" key="5">
    <source>
        <dbReference type="ARBA" id="ARBA00022723"/>
    </source>
</evidence>
<keyword evidence="6 11" id="KW-0378">Hydrolase</keyword>
<evidence type="ECO:0000256" key="4">
    <source>
        <dbReference type="ARBA" id="ARBA00012381"/>
    </source>
</evidence>
<dbReference type="Pfam" id="PF00293">
    <property type="entry name" value="NUDIX"/>
    <property type="match status" value="1"/>
</dbReference>
<dbReference type="InterPro" id="IPR015797">
    <property type="entry name" value="NUDIX_hydrolase-like_dom_sf"/>
</dbReference>
<comment type="similarity">
    <text evidence="3">Belongs to the Nudix hydrolase family. NudC subfamily.</text>
</comment>
<dbReference type="STRING" id="644282.Deba_0469"/>
<evidence type="ECO:0000256" key="2">
    <source>
        <dbReference type="ARBA" id="ARBA00001947"/>
    </source>
</evidence>
<dbReference type="PROSITE" id="PS00893">
    <property type="entry name" value="NUDIX_BOX"/>
    <property type="match status" value="1"/>
</dbReference>
<dbReference type="PROSITE" id="PS51462">
    <property type="entry name" value="NUDIX"/>
    <property type="match status" value="1"/>
</dbReference>
<comment type="catalytic activity">
    <reaction evidence="9">
        <text>a 5'-end NAD(+)-phospho-ribonucleoside in mRNA + H2O = a 5'-end phospho-adenosine-phospho-ribonucleoside in mRNA + beta-nicotinamide D-ribonucleotide + 2 H(+)</text>
        <dbReference type="Rhea" id="RHEA:60876"/>
        <dbReference type="Rhea" id="RHEA-COMP:15698"/>
        <dbReference type="Rhea" id="RHEA-COMP:15719"/>
        <dbReference type="ChEBI" id="CHEBI:14649"/>
        <dbReference type="ChEBI" id="CHEBI:15377"/>
        <dbReference type="ChEBI" id="CHEBI:15378"/>
        <dbReference type="ChEBI" id="CHEBI:144029"/>
        <dbReference type="ChEBI" id="CHEBI:144051"/>
    </reaction>
    <physiologicalReaction direction="left-to-right" evidence="9">
        <dbReference type="Rhea" id="RHEA:60877"/>
    </physiologicalReaction>
</comment>